<dbReference type="Gene3D" id="1.10.630.10">
    <property type="entry name" value="Cytochrome P450"/>
    <property type="match status" value="1"/>
</dbReference>
<name>A0A8W8M003_MAGGI</name>
<comment type="subcellular location">
    <subcellularLocation>
        <location evidence="3">Endoplasmic reticulum membrane</location>
        <topology evidence="3">Peripheral membrane protein</topology>
    </subcellularLocation>
    <subcellularLocation>
        <location evidence="2">Microsome membrane</location>
        <topology evidence="2">Peripheral membrane protein</topology>
    </subcellularLocation>
</comment>
<sequence length="518" mass="59134">MERQVHRRKKNTKMTMIGSGSNFHSNQKTSDLVGVVTVLCTVFVTLKIILEWSRRPPGPWGLPVVGHLPFLGSRPVEKFREYQRLYGDVFSLRFGMWPTVVICGKDTVKTTLTRDSDSFAARPPFFSIKSLNDMKGLSFSGFDERYIQHRKIASSVLREFSSYDHSGMHEVFREEAGILVSNFLEAKGKPFNPKSEIYLAAGSSIYQFCYGKGENIREDPEFLKVMNDQAIFQEFFTAGNYFDVLPWLQYVCPGRFKRFLELANHFKNASIAHEIEIKNTFDPMYTRHAMDGLLNACLKYNITDLPNEVGLTKSQILGTLQDFFGAGFDTTATTLNWALMYLAEYQDVQLKIQKELDETIGRNKVIAISDRNVLPYTVAAISEIMRLSPVVPMGIPHMTTTDVYVKGNLIEKGTVVFFNIASVMHDEYWGNPFEFQPERFLDDKGCLIKEKVDNVLAFSAGRRSCIGKMMAQSEIFFMLAHLLQNCSIDKPENTHYDFNGNYGLSYSPKEYEICVHPR</sequence>
<feature type="binding site" description="axial binding residue" evidence="14">
    <location>
        <position position="465"/>
    </location>
    <ligand>
        <name>heme</name>
        <dbReference type="ChEBI" id="CHEBI:30413"/>
    </ligand>
    <ligandPart>
        <name>Fe</name>
        <dbReference type="ChEBI" id="CHEBI:18248"/>
    </ligandPart>
</feature>
<organism evidence="17 18">
    <name type="scientific">Magallana gigas</name>
    <name type="common">Pacific oyster</name>
    <name type="synonym">Crassostrea gigas</name>
    <dbReference type="NCBI Taxonomy" id="29159"/>
    <lineage>
        <taxon>Eukaryota</taxon>
        <taxon>Metazoa</taxon>
        <taxon>Spiralia</taxon>
        <taxon>Lophotrochozoa</taxon>
        <taxon>Mollusca</taxon>
        <taxon>Bivalvia</taxon>
        <taxon>Autobranchia</taxon>
        <taxon>Pteriomorphia</taxon>
        <taxon>Ostreida</taxon>
        <taxon>Ostreoidea</taxon>
        <taxon>Ostreidae</taxon>
        <taxon>Magallana</taxon>
    </lineage>
</organism>
<dbReference type="PRINTS" id="PR00463">
    <property type="entry name" value="EP450I"/>
</dbReference>
<reference evidence="17" key="1">
    <citation type="submission" date="2022-08" db="UniProtKB">
        <authorList>
            <consortium name="EnsemblMetazoa"/>
        </authorList>
    </citation>
    <scope>IDENTIFICATION</scope>
    <source>
        <strain evidence="17">05x7-T-G4-1.051#20</strain>
    </source>
</reference>
<keyword evidence="8" id="KW-0256">Endoplasmic reticulum</keyword>
<dbReference type="Pfam" id="PF00067">
    <property type="entry name" value="p450"/>
    <property type="match status" value="1"/>
</dbReference>
<evidence type="ECO:0000256" key="11">
    <source>
        <dbReference type="ARBA" id="ARBA00023004"/>
    </source>
</evidence>
<keyword evidence="11 14" id="KW-0408">Iron</keyword>
<dbReference type="AlphaFoldDB" id="A0A8W8M003"/>
<keyword evidence="13 16" id="KW-0472">Membrane</keyword>
<comment type="cofactor">
    <cofactor evidence="1 14">
        <name>heme</name>
        <dbReference type="ChEBI" id="CHEBI:30413"/>
    </cofactor>
</comment>
<keyword evidence="12 15" id="KW-0503">Monooxygenase</keyword>
<evidence type="ECO:0000256" key="1">
    <source>
        <dbReference type="ARBA" id="ARBA00001971"/>
    </source>
</evidence>
<evidence type="ECO:0000256" key="16">
    <source>
        <dbReference type="SAM" id="Phobius"/>
    </source>
</evidence>
<evidence type="ECO:0000256" key="4">
    <source>
        <dbReference type="ARBA" id="ARBA00010617"/>
    </source>
</evidence>
<evidence type="ECO:0000256" key="15">
    <source>
        <dbReference type="RuleBase" id="RU000461"/>
    </source>
</evidence>
<dbReference type="GO" id="GO:0005789">
    <property type="term" value="C:endoplasmic reticulum membrane"/>
    <property type="evidence" value="ECO:0007669"/>
    <property type="project" value="UniProtKB-SubCell"/>
</dbReference>
<dbReference type="PRINTS" id="PR00385">
    <property type="entry name" value="P450"/>
</dbReference>
<protein>
    <recommendedName>
        <fullName evidence="5">unspecific monooxygenase</fullName>
        <ecNumber evidence="5">1.14.14.1</ecNumber>
    </recommendedName>
</protein>
<dbReference type="InterPro" id="IPR001128">
    <property type="entry name" value="Cyt_P450"/>
</dbReference>
<keyword evidence="6 14" id="KW-0349">Heme</keyword>
<proteinExistence type="inferred from homology"/>
<keyword evidence="16" id="KW-1133">Transmembrane helix</keyword>
<dbReference type="GO" id="GO:0004508">
    <property type="term" value="F:steroid 17-alpha-monooxygenase activity"/>
    <property type="evidence" value="ECO:0007669"/>
    <property type="project" value="TreeGrafter"/>
</dbReference>
<keyword evidence="9" id="KW-0492">Microsome</keyword>
<keyword evidence="16" id="KW-0812">Transmembrane</keyword>
<evidence type="ECO:0000256" key="14">
    <source>
        <dbReference type="PIRSR" id="PIRSR602401-1"/>
    </source>
</evidence>
<dbReference type="EnsemblMetazoa" id="G30648.1">
    <property type="protein sequence ID" value="G30648.1:cds"/>
    <property type="gene ID" value="G30648"/>
</dbReference>
<dbReference type="SUPFAM" id="SSF48264">
    <property type="entry name" value="Cytochrome P450"/>
    <property type="match status" value="1"/>
</dbReference>
<evidence type="ECO:0000256" key="10">
    <source>
        <dbReference type="ARBA" id="ARBA00023002"/>
    </source>
</evidence>
<dbReference type="InterPro" id="IPR002401">
    <property type="entry name" value="Cyt_P450_E_grp-I"/>
</dbReference>
<dbReference type="PANTHER" id="PTHR24289">
    <property type="entry name" value="STEROID 17-ALPHA-HYDROXYLASE/17,20 LYASE"/>
    <property type="match status" value="1"/>
</dbReference>
<evidence type="ECO:0000256" key="13">
    <source>
        <dbReference type="ARBA" id="ARBA00023136"/>
    </source>
</evidence>
<evidence type="ECO:0000256" key="9">
    <source>
        <dbReference type="ARBA" id="ARBA00022848"/>
    </source>
</evidence>
<evidence type="ECO:0000256" key="6">
    <source>
        <dbReference type="ARBA" id="ARBA00022617"/>
    </source>
</evidence>
<comment type="similarity">
    <text evidence="4 15">Belongs to the cytochrome P450 family.</text>
</comment>
<keyword evidence="18" id="KW-1185">Reference proteome</keyword>
<dbReference type="EC" id="1.14.14.1" evidence="5"/>
<evidence type="ECO:0000256" key="7">
    <source>
        <dbReference type="ARBA" id="ARBA00022723"/>
    </source>
</evidence>
<evidence type="ECO:0000256" key="5">
    <source>
        <dbReference type="ARBA" id="ARBA00012109"/>
    </source>
</evidence>
<dbReference type="FunFam" id="1.10.630.10:FF:000238">
    <property type="entry name" value="Cytochrome P450 2A6"/>
    <property type="match status" value="1"/>
</dbReference>
<dbReference type="InterPro" id="IPR036396">
    <property type="entry name" value="Cyt_P450_sf"/>
</dbReference>
<dbReference type="PROSITE" id="PS00086">
    <property type="entry name" value="CYTOCHROME_P450"/>
    <property type="match status" value="1"/>
</dbReference>
<feature type="transmembrane region" description="Helical" evidence="16">
    <location>
        <begin position="32"/>
        <end position="50"/>
    </location>
</feature>
<evidence type="ECO:0000313" key="17">
    <source>
        <dbReference type="EnsemblMetazoa" id="G30648.1:cds"/>
    </source>
</evidence>
<accession>A0A8W8M003</accession>
<evidence type="ECO:0000256" key="3">
    <source>
        <dbReference type="ARBA" id="ARBA00004406"/>
    </source>
</evidence>
<keyword evidence="7 14" id="KW-0479">Metal-binding</keyword>
<dbReference type="GO" id="GO:0042448">
    <property type="term" value="P:progesterone metabolic process"/>
    <property type="evidence" value="ECO:0007669"/>
    <property type="project" value="TreeGrafter"/>
</dbReference>
<evidence type="ECO:0000256" key="8">
    <source>
        <dbReference type="ARBA" id="ARBA00022824"/>
    </source>
</evidence>
<dbReference type="GO" id="GO:0042446">
    <property type="term" value="P:hormone biosynthetic process"/>
    <property type="evidence" value="ECO:0007669"/>
    <property type="project" value="TreeGrafter"/>
</dbReference>
<evidence type="ECO:0000256" key="2">
    <source>
        <dbReference type="ARBA" id="ARBA00004174"/>
    </source>
</evidence>
<dbReference type="GO" id="GO:0020037">
    <property type="term" value="F:heme binding"/>
    <property type="evidence" value="ECO:0007669"/>
    <property type="project" value="InterPro"/>
</dbReference>
<dbReference type="InterPro" id="IPR017972">
    <property type="entry name" value="Cyt_P450_CS"/>
</dbReference>
<dbReference type="PANTHER" id="PTHR24289:SF21">
    <property type="entry name" value="CYTOCHROME P450 1A"/>
    <property type="match status" value="1"/>
</dbReference>
<evidence type="ECO:0000256" key="12">
    <source>
        <dbReference type="ARBA" id="ARBA00023033"/>
    </source>
</evidence>
<dbReference type="GO" id="GO:0005506">
    <property type="term" value="F:iron ion binding"/>
    <property type="evidence" value="ECO:0007669"/>
    <property type="project" value="InterPro"/>
</dbReference>
<keyword evidence="10 15" id="KW-0560">Oxidoreductase</keyword>
<dbReference type="Proteomes" id="UP000005408">
    <property type="component" value="Unassembled WGS sequence"/>
</dbReference>
<evidence type="ECO:0000313" key="18">
    <source>
        <dbReference type="Proteomes" id="UP000005408"/>
    </source>
</evidence>